<dbReference type="PANTHER" id="PTHR12770:SF5">
    <property type="entry name" value="PROTEIN ROOT UVB SENSITIVE 2, CHLOROPLASTIC"/>
    <property type="match status" value="1"/>
</dbReference>
<dbReference type="Pfam" id="PF04884">
    <property type="entry name" value="UVB_sens_prot"/>
    <property type="match status" value="1"/>
</dbReference>
<organism evidence="4 5">
    <name type="scientific">Rehmannia glutinosa</name>
    <name type="common">Chinese foxglove</name>
    <dbReference type="NCBI Taxonomy" id="99300"/>
    <lineage>
        <taxon>Eukaryota</taxon>
        <taxon>Viridiplantae</taxon>
        <taxon>Streptophyta</taxon>
        <taxon>Embryophyta</taxon>
        <taxon>Tracheophyta</taxon>
        <taxon>Spermatophyta</taxon>
        <taxon>Magnoliopsida</taxon>
        <taxon>eudicotyledons</taxon>
        <taxon>Gunneridae</taxon>
        <taxon>Pentapetalae</taxon>
        <taxon>asterids</taxon>
        <taxon>lamiids</taxon>
        <taxon>Lamiales</taxon>
        <taxon>Orobanchaceae</taxon>
        <taxon>Rehmannieae</taxon>
        <taxon>Rehmannia</taxon>
    </lineage>
</organism>
<protein>
    <submittedName>
        <fullName evidence="4">Uncharacterized protein</fullName>
    </submittedName>
</protein>
<comment type="caution">
    <text evidence="4">The sequence shown here is derived from an EMBL/GenBank/DDBJ whole genome shotgun (WGS) entry which is preliminary data.</text>
</comment>
<evidence type="ECO:0000259" key="3">
    <source>
        <dbReference type="Pfam" id="PF24160"/>
    </source>
</evidence>
<accession>A0ABR0XZG0</accession>
<evidence type="ECO:0000313" key="4">
    <source>
        <dbReference type="EMBL" id="KAK6164461.1"/>
    </source>
</evidence>
<evidence type="ECO:0000313" key="5">
    <source>
        <dbReference type="Proteomes" id="UP001318860"/>
    </source>
</evidence>
<feature type="domain" description="Protein root UVB sensitive/RUS" evidence="2">
    <location>
        <begin position="47"/>
        <end position="300"/>
    </location>
</feature>
<dbReference type="Proteomes" id="UP001318860">
    <property type="component" value="Unassembled WGS sequence"/>
</dbReference>
<dbReference type="PANTHER" id="PTHR12770">
    <property type="entry name" value="RUS1 FAMILY PROTEIN C16ORF58"/>
    <property type="match status" value="1"/>
</dbReference>
<evidence type="ECO:0000256" key="1">
    <source>
        <dbReference type="ARBA" id="ARBA00007558"/>
    </source>
</evidence>
<reference evidence="4 5" key="1">
    <citation type="journal article" date="2021" name="Comput. Struct. Biotechnol. J.">
        <title>De novo genome assembly of the potent medicinal plant Rehmannia glutinosa using nanopore technology.</title>
        <authorList>
            <person name="Ma L."/>
            <person name="Dong C."/>
            <person name="Song C."/>
            <person name="Wang X."/>
            <person name="Zheng X."/>
            <person name="Niu Y."/>
            <person name="Chen S."/>
            <person name="Feng W."/>
        </authorList>
    </citation>
    <scope>NUCLEOTIDE SEQUENCE [LARGE SCALE GENOMIC DNA]</scope>
    <source>
        <strain evidence="4">DH-2019</strain>
    </source>
</reference>
<sequence length="417" mass="46366">MQKKEPNTPPPPLPVHWVETSDSVSHHFQYDPDGQLSVKLLDDARPASRRMVESFLNKFFPSGYPYSVSEGYLTYTQFRALQHFSSATLSVLSTQSLLFAAGLRPTPAQATAVSWILKDGMQHVGKLICSNLGARMDSSLNVGGFWVSDVLYDFGTGLEVISPLCPHLFLEMAGLGNFAKVRNGSCCSKSNKIAHIFFIRQRGNLSDLFAKGEAISTLFNVLGIGAGIQLASTVCSSTQGRFASTWSMWIKKIAQFRTLVVGPLLSLVHIYCVREEMRATPVNTLNPQRTALIVAEYLKSGRISSPADLRYQEDLLFPGRVIEEAGSVKVGRPLHKVVKPSELDKVKEKFAEERFILNRVAAYAAEIEKSFRKPSENALLEAYERMNNMFSPFISELQAKGWHTDRFLDGTGCRFAL</sequence>
<gene>
    <name evidence="4" type="ORF">DH2020_001325</name>
</gene>
<dbReference type="InterPro" id="IPR055412">
    <property type="entry name" value="UVB_sens_C"/>
</dbReference>
<proteinExistence type="inferred from homology"/>
<dbReference type="InterPro" id="IPR006968">
    <property type="entry name" value="RUS_fam"/>
</dbReference>
<evidence type="ECO:0000259" key="2">
    <source>
        <dbReference type="Pfam" id="PF04884"/>
    </source>
</evidence>
<dbReference type="InterPro" id="IPR054549">
    <property type="entry name" value="UVB_sens_RUS_dom"/>
</dbReference>
<keyword evidence="5" id="KW-1185">Reference proteome</keyword>
<feature type="domain" description="Root UVB sensitive protein C-terminal" evidence="3">
    <location>
        <begin position="366"/>
        <end position="408"/>
    </location>
</feature>
<comment type="similarity">
    <text evidence="1">Belongs to the RUS1 family.</text>
</comment>
<name>A0ABR0XZG0_REHGL</name>
<dbReference type="EMBL" id="JABTTQ020000001">
    <property type="protein sequence ID" value="KAK6164461.1"/>
    <property type="molecule type" value="Genomic_DNA"/>
</dbReference>
<dbReference type="Pfam" id="PF24160">
    <property type="entry name" value="UVB_sens_C"/>
    <property type="match status" value="1"/>
</dbReference>